<dbReference type="RefSeq" id="WP_390213142.1">
    <property type="nucleotide sequence ID" value="NZ_JBHLXJ010000013.1"/>
</dbReference>
<evidence type="ECO:0000313" key="1">
    <source>
        <dbReference type="EMBL" id="MFC0350654.1"/>
    </source>
</evidence>
<protein>
    <recommendedName>
        <fullName evidence="3">ATP-binding protein</fullName>
    </recommendedName>
</protein>
<dbReference type="Proteomes" id="UP001589844">
    <property type="component" value="Unassembled WGS sequence"/>
</dbReference>
<dbReference type="EMBL" id="JBHLXJ010000013">
    <property type="protein sequence ID" value="MFC0350654.1"/>
    <property type="molecule type" value="Genomic_DNA"/>
</dbReference>
<dbReference type="InterPro" id="IPR056955">
    <property type="entry name" value="ORC-CDC6-like"/>
</dbReference>
<reference evidence="1 2" key="1">
    <citation type="submission" date="2024-09" db="EMBL/GenBank/DDBJ databases">
        <authorList>
            <person name="Sun Q."/>
            <person name="Mori K."/>
        </authorList>
    </citation>
    <scope>NUCLEOTIDE SEQUENCE [LARGE SCALE GENOMIC DNA]</scope>
    <source>
        <strain evidence="1 2">CCM 8677</strain>
    </source>
</reference>
<gene>
    <name evidence="1" type="ORF">ACFFJH_12595</name>
</gene>
<dbReference type="Pfam" id="PF24389">
    <property type="entry name" value="ORC-CDC6-like"/>
    <property type="match status" value="1"/>
</dbReference>
<organism evidence="1 2">
    <name type="scientific">Undibacterium danionis</name>
    <dbReference type="NCBI Taxonomy" id="1812100"/>
    <lineage>
        <taxon>Bacteria</taxon>
        <taxon>Pseudomonadati</taxon>
        <taxon>Pseudomonadota</taxon>
        <taxon>Betaproteobacteria</taxon>
        <taxon>Burkholderiales</taxon>
        <taxon>Oxalobacteraceae</taxon>
        <taxon>Undibacterium</taxon>
    </lineage>
</organism>
<keyword evidence="2" id="KW-1185">Reference proteome</keyword>
<evidence type="ECO:0000313" key="2">
    <source>
        <dbReference type="Proteomes" id="UP001589844"/>
    </source>
</evidence>
<evidence type="ECO:0008006" key="3">
    <source>
        <dbReference type="Google" id="ProtNLM"/>
    </source>
</evidence>
<accession>A0ABV6III6</accession>
<proteinExistence type="predicted"/>
<comment type="caution">
    <text evidence="1">The sequence shown here is derived from an EMBL/GenBank/DDBJ whole genome shotgun (WGS) entry which is preliminary data.</text>
</comment>
<name>A0ABV6III6_9BURK</name>
<sequence>MQTENTNSGFFASFNARHLDTVQVAQSFVPNSKFTQLVGLQHSLLVGARGSGKTHMLKMLQPKALNRWTHSTADSIRNAIPYFGVFIPADEAWRQQVEITSEAIPGELQNSYRMAVFTTHVQRSLVDCFIQLTRDRSNTQCSFGNVTLDANGESEICKTLAVSWKLTPRIHSFFGVRQALVDRLGDLYDAAENPQLTNPLLALCQRQPVQAVLQGTGAFDTQIGRFEGRWCLMFDELEIAPIEIQKILFRSLRSTDQSILFKLALSPSAQAASVFREVLGPSVGNDFDEISLYSDSKETQVFCEALWDKLTIGTNAEHLKPTAVLSHSLFYEPDAANPYSKTGRWQAASTSLAKKDASYVKFLSRYGIDPNDLWSSAPNLKNTVIRKIGPIVGYRDHLYHFNPKSQTVKIRNDKSKPATIYSGWEVLCLVTEGNPRWFTGIVRNLLIKRDSSVSKKELSKEAQYDSLLAASQKFMDYVSTIPSKTKLSSNISNNSLSQMIETLITRFRTELLEDDFSLDPVFSFQVDEGNEDLWQSIIDGLYAGAFIPVGGLERKFAFSKDLSGQRLRLTYLLAPLKVLPLRAGKSRTLSSLLQQSQTIFPRKNSRELDGAPDDQPSLFND</sequence>